<protein>
    <submittedName>
        <fullName evidence="2">Uncharacterized protein</fullName>
    </submittedName>
</protein>
<keyword evidence="1" id="KW-1133">Transmembrane helix</keyword>
<sequence>MFKAILFGLLSCALVLPVFGLVISQFLPPVFVAPGEPGWRQQHNQLVSIDTVQWLTVLGWAIAAGVGGFVGTRIQATRTLRPAIWVGVIILLVWGVPVGIFLGNQMGWVHFTCCLIILPAVWVGGTLARITGARRQRFS</sequence>
<keyword evidence="1" id="KW-0812">Transmembrane</keyword>
<evidence type="ECO:0000313" key="3">
    <source>
        <dbReference type="Proteomes" id="UP000198982"/>
    </source>
</evidence>
<feature type="transmembrane region" description="Helical" evidence="1">
    <location>
        <begin position="108"/>
        <end position="130"/>
    </location>
</feature>
<keyword evidence="3" id="KW-1185">Reference proteome</keyword>
<dbReference type="Proteomes" id="UP000198982">
    <property type="component" value="Unassembled WGS sequence"/>
</dbReference>
<reference evidence="3" key="1">
    <citation type="submission" date="2016-10" db="EMBL/GenBank/DDBJ databases">
        <authorList>
            <person name="Varghese N."/>
            <person name="Submissions S."/>
        </authorList>
    </citation>
    <scope>NUCLEOTIDE SEQUENCE [LARGE SCALE GENOMIC DNA]</scope>
    <source>
        <strain evidence="3">DSM 9751</strain>
    </source>
</reference>
<dbReference type="RefSeq" id="WP_016966845.1">
    <property type="nucleotide sequence ID" value="NZ_FNTJ01000001.1"/>
</dbReference>
<keyword evidence="1" id="KW-0472">Membrane</keyword>
<gene>
    <name evidence="2" type="ORF">SAMN05216178_3188</name>
</gene>
<name>A0A1H4P7L2_9PSED</name>
<evidence type="ECO:0000313" key="2">
    <source>
        <dbReference type="EMBL" id="SEC03436.1"/>
    </source>
</evidence>
<organism evidence="2 3">
    <name type="scientific">Pseudomonas saponiphila</name>
    <dbReference type="NCBI Taxonomy" id="556534"/>
    <lineage>
        <taxon>Bacteria</taxon>
        <taxon>Pseudomonadati</taxon>
        <taxon>Pseudomonadota</taxon>
        <taxon>Gammaproteobacteria</taxon>
        <taxon>Pseudomonadales</taxon>
        <taxon>Pseudomonadaceae</taxon>
        <taxon>Pseudomonas</taxon>
    </lineage>
</organism>
<accession>A0A1H4P7L2</accession>
<dbReference type="EMBL" id="FNTJ01000001">
    <property type="protein sequence ID" value="SEC03436.1"/>
    <property type="molecule type" value="Genomic_DNA"/>
</dbReference>
<dbReference type="AlphaFoldDB" id="A0A1H4P7L2"/>
<proteinExistence type="predicted"/>
<evidence type="ECO:0000256" key="1">
    <source>
        <dbReference type="SAM" id="Phobius"/>
    </source>
</evidence>
<feature type="transmembrane region" description="Helical" evidence="1">
    <location>
        <begin position="52"/>
        <end position="71"/>
    </location>
</feature>
<feature type="transmembrane region" description="Helical" evidence="1">
    <location>
        <begin position="83"/>
        <end position="102"/>
    </location>
</feature>